<gene>
    <name evidence="2" type="ORF">DCC81_04355</name>
</gene>
<evidence type="ECO:0000256" key="1">
    <source>
        <dbReference type="SAM" id="Phobius"/>
    </source>
</evidence>
<keyword evidence="1" id="KW-0812">Transmembrane</keyword>
<proteinExistence type="predicted"/>
<feature type="transmembrane region" description="Helical" evidence="1">
    <location>
        <begin position="149"/>
        <end position="168"/>
    </location>
</feature>
<feature type="transmembrane region" description="Helical" evidence="1">
    <location>
        <begin position="206"/>
        <end position="225"/>
    </location>
</feature>
<feature type="transmembrane region" description="Helical" evidence="1">
    <location>
        <begin position="34"/>
        <end position="54"/>
    </location>
</feature>
<keyword evidence="3" id="KW-1185">Reference proteome</keyword>
<keyword evidence="1" id="KW-1133">Transmembrane helix</keyword>
<evidence type="ECO:0008006" key="4">
    <source>
        <dbReference type="Google" id="ProtNLM"/>
    </source>
</evidence>
<feature type="transmembrane region" description="Helical" evidence="1">
    <location>
        <begin position="107"/>
        <end position="128"/>
    </location>
</feature>
<name>A0A2T7BM15_9BACT</name>
<evidence type="ECO:0000313" key="2">
    <source>
        <dbReference type="EMBL" id="PUZ28723.1"/>
    </source>
</evidence>
<evidence type="ECO:0000313" key="3">
    <source>
        <dbReference type="Proteomes" id="UP000244450"/>
    </source>
</evidence>
<comment type="caution">
    <text evidence="2">The sequence shown here is derived from an EMBL/GenBank/DDBJ whole genome shotgun (WGS) entry which is preliminary data.</text>
</comment>
<dbReference type="OrthoDB" id="821171at2"/>
<keyword evidence="1" id="KW-0472">Membrane</keyword>
<accession>A0A2T7BM15</accession>
<dbReference type="RefSeq" id="WP_108685362.1">
    <property type="nucleotide sequence ID" value="NZ_QCYK01000001.1"/>
</dbReference>
<feature type="transmembrane region" description="Helical" evidence="1">
    <location>
        <begin position="7"/>
        <end position="28"/>
    </location>
</feature>
<reference evidence="2 3" key="1">
    <citation type="submission" date="2018-04" db="EMBL/GenBank/DDBJ databases">
        <title>Chitinophaga fuyangensis sp. nov., isolated from soil in a chemical factory.</title>
        <authorList>
            <person name="Chen K."/>
        </authorList>
    </citation>
    <scope>NUCLEOTIDE SEQUENCE [LARGE SCALE GENOMIC DNA]</scope>
    <source>
        <strain evidence="2 3">LY-1</strain>
    </source>
</reference>
<dbReference type="Proteomes" id="UP000244450">
    <property type="component" value="Unassembled WGS sequence"/>
</dbReference>
<feature type="transmembrane region" description="Helical" evidence="1">
    <location>
        <begin position="174"/>
        <end position="194"/>
    </location>
</feature>
<feature type="transmembrane region" description="Helical" evidence="1">
    <location>
        <begin position="74"/>
        <end position="95"/>
    </location>
</feature>
<dbReference type="AlphaFoldDB" id="A0A2T7BM15"/>
<protein>
    <recommendedName>
        <fullName evidence="4">CPBP family intramembrane metalloprotease</fullName>
    </recommendedName>
</protein>
<sequence>MNGRRSLTVYLLMVGWCIVTLVYGRVLLSRHPGIRLFDGEALAVVCLGFFAVPYQHLAGLPSLVDHRVGWRQRLLAPLAAGLAFALADLLIFRFVLVRPRTDFLQPFPYSLFYFGADAFYVEVIYRLLPFTILLSLTGHQQLREGRTPLAFWAVAACCALAAPYQLLVKGPRPLMLGLYALHFVFNMLQAVFYKQAGLLAAVFMRMGHYLLWYVLLGLCLQWPVLN</sequence>
<dbReference type="EMBL" id="QCYK01000001">
    <property type="protein sequence ID" value="PUZ28723.1"/>
    <property type="molecule type" value="Genomic_DNA"/>
</dbReference>
<organism evidence="2 3">
    <name type="scientific">Chitinophaga parva</name>
    <dbReference type="NCBI Taxonomy" id="2169414"/>
    <lineage>
        <taxon>Bacteria</taxon>
        <taxon>Pseudomonadati</taxon>
        <taxon>Bacteroidota</taxon>
        <taxon>Chitinophagia</taxon>
        <taxon>Chitinophagales</taxon>
        <taxon>Chitinophagaceae</taxon>
        <taxon>Chitinophaga</taxon>
    </lineage>
</organism>